<protein>
    <recommendedName>
        <fullName evidence="4">MFS transporter</fullName>
    </recommendedName>
</protein>
<name>A0ABW7TZ78_9ACTN</name>
<reference evidence="2 3" key="1">
    <citation type="submission" date="2024-10" db="EMBL/GenBank/DDBJ databases">
        <title>The Natural Products Discovery Center: Release of the First 8490 Sequenced Strains for Exploring Actinobacteria Biosynthetic Diversity.</title>
        <authorList>
            <person name="Kalkreuter E."/>
            <person name="Kautsar S.A."/>
            <person name="Yang D."/>
            <person name="Bader C.D."/>
            <person name="Teijaro C.N."/>
            <person name="Fluegel L."/>
            <person name="Davis C.M."/>
            <person name="Simpson J.R."/>
            <person name="Lauterbach L."/>
            <person name="Steele A.D."/>
            <person name="Gui C."/>
            <person name="Meng S."/>
            <person name="Li G."/>
            <person name="Viehrig K."/>
            <person name="Ye F."/>
            <person name="Su P."/>
            <person name="Kiefer A.F."/>
            <person name="Nichols A."/>
            <person name="Cepeda A.J."/>
            <person name="Yan W."/>
            <person name="Fan B."/>
            <person name="Jiang Y."/>
            <person name="Adhikari A."/>
            <person name="Zheng C.-J."/>
            <person name="Schuster L."/>
            <person name="Cowan T.M."/>
            <person name="Smanski M.J."/>
            <person name="Chevrette M.G."/>
            <person name="De Carvalho L.P.S."/>
            <person name="Shen B."/>
        </authorList>
    </citation>
    <scope>NUCLEOTIDE SEQUENCE [LARGE SCALE GENOMIC DNA]</scope>
    <source>
        <strain evidence="2 3">NPDC020602</strain>
    </source>
</reference>
<evidence type="ECO:0008006" key="4">
    <source>
        <dbReference type="Google" id="ProtNLM"/>
    </source>
</evidence>
<proteinExistence type="predicted"/>
<gene>
    <name evidence="2" type="ORF">ACH407_03760</name>
</gene>
<evidence type="ECO:0000313" key="3">
    <source>
        <dbReference type="Proteomes" id="UP001611339"/>
    </source>
</evidence>
<dbReference type="RefSeq" id="WP_398707119.1">
    <property type="nucleotide sequence ID" value="NZ_JBIRUI010000002.1"/>
</dbReference>
<dbReference type="EMBL" id="JBIRUI010000002">
    <property type="protein sequence ID" value="MFI1712682.1"/>
    <property type="molecule type" value="Genomic_DNA"/>
</dbReference>
<comment type="caution">
    <text evidence="2">The sequence shown here is derived from an EMBL/GenBank/DDBJ whole genome shotgun (WGS) entry which is preliminary data.</text>
</comment>
<feature type="transmembrane region" description="Helical" evidence="1">
    <location>
        <begin position="6"/>
        <end position="34"/>
    </location>
</feature>
<accession>A0ABW7TZ78</accession>
<keyword evidence="1" id="KW-0472">Membrane</keyword>
<keyword evidence="1" id="KW-0812">Transmembrane</keyword>
<keyword evidence="1" id="KW-1133">Transmembrane helix</keyword>
<evidence type="ECO:0000256" key="1">
    <source>
        <dbReference type="SAM" id="Phobius"/>
    </source>
</evidence>
<dbReference type="Proteomes" id="UP001611339">
    <property type="component" value="Unassembled WGS sequence"/>
</dbReference>
<evidence type="ECO:0000313" key="2">
    <source>
        <dbReference type="EMBL" id="MFI1712682.1"/>
    </source>
</evidence>
<sequence length="45" mass="4361">MAQHPVAMGAASGTVVLVRTIGGSLGVAALGAVFTSRPAGRRTPA</sequence>
<keyword evidence="3" id="KW-1185">Reference proteome</keyword>
<organism evidence="2 3">
    <name type="scientific">Streptomyces litmocidini</name>
    <dbReference type="NCBI Taxonomy" id="67318"/>
    <lineage>
        <taxon>Bacteria</taxon>
        <taxon>Bacillati</taxon>
        <taxon>Actinomycetota</taxon>
        <taxon>Actinomycetes</taxon>
        <taxon>Kitasatosporales</taxon>
        <taxon>Streptomycetaceae</taxon>
        <taxon>Streptomyces</taxon>
    </lineage>
</organism>